<dbReference type="PROSITE" id="PS50089">
    <property type="entry name" value="ZF_RING_2"/>
    <property type="match status" value="1"/>
</dbReference>
<dbReference type="AlphaFoldDB" id="A0AAV7ZTF1"/>
<dbReference type="GO" id="GO:0008270">
    <property type="term" value="F:zinc ion binding"/>
    <property type="evidence" value="ECO:0007669"/>
    <property type="project" value="UniProtKB-KW"/>
</dbReference>
<dbReference type="InterPro" id="IPR001841">
    <property type="entry name" value="Znf_RING"/>
</dbReference>
<dbReference type="SUPFAM" id="SSF57850">
    <property type="entry name" value="RING/U-box"/>
    <property type="match status" value="1"/>
</dbReference>
<evidence type="ECO:0000313" key="5">
    <source>
        <dbReference type="Proteomes" id="UP001146793"/>
    </source>
</evidence>
<accession>A0AAV7ZTF1</accession>
<evidence type="ECO:0000313" key="4">
    <source>
        <dbReference type="EMBL" id="KAJ3444366.1"/>
    </source>
</evidence>
<feature type="coiled-coil region" evidence="2">
    <location>
        <begin position="66"/>
        <end position="103"/>
    </location>
</feature>
<keyword evidence="2" id="KW-0175">Coiled coil</keyword>
<evidence type="ECO:0000256" key="1">
    <source>
        <dbReference type="PROSITE-ProRule" id="PRU00175"/>
    </source>
</evidence>
<gene>
    <name evidence="4" type="ORF">M0812_10219</name>
</gene>
<dbReference type="GO" id="GO:0061630">
    <property type="term" value="F:ubiquitin protein ligase activity"/>
    <property type="evidence" value="ECO:0007669"/>
    <property type="project" value="InterPro"/>
</dbReference>
<evidence type="ECO:0000256" key="2">
    <source>
        <dbReference type="SAM" id="Coils"/>
    </source>
</evidence>
<comment type="caution">
    <text evidence="4">The sequence shown here is derived from an EMBL/GenBank/DDBJ whole genome shotgun (WGS) entry which is preliminary data.</text>
</comment>
<protein>
    <submittedName>
        <fullName evidence="4">Enos interacting protein</fullName>
    </submittedName>
</protein>
<proteinExistence type="predicted"/>
<dbReference type="Gene3D" id="3.30.40.10">
    <property type="entry name" value="Zinc/RING finger domain, C3HC4 (zinc finger)"/>
    <property type="match status" value="1"/>
</dbReference>
<feature type="domain" description="RING-type" evidence="3">
    <location>
        <begin position="239"/>
        <end position="281"/>
    </location>
</feature>
<sequence length="317" mass="36010">MSRKNSNASAIFTKHELSLIKSGSKKLKMSGESIKNVDACSLCLKTVPLQAVCCRKGHLFCKICIFENLLEQKKMKKKQLQLYNNQRDLIENERMSIEQKKNEEKIGRFDKKESLLFSTTSTKTKKEKEKEKEKQTEKGKVASDLEILKSLKDKNKFDELLIDNRVIKDKDLKQLREGGVRTLFTVPNSSSTSEKLLKKPSKRTLCPVGGESLRLRGLINLKLTETVDKKIKEMHRYSCPSCLKEITNSVTIYVVVKCGHCFCSSCCTNILRKNKVCIICDSVIKKKNDIIQLQKGGTSFSSHNKLVSKTSDKVAHI</sequence>
<dbReference type="GO" id="GO:0005634">
    <property type="term" value="C:nucleus"/>
    <property type="evidence" value="ECO:0007669"/>
    <property type="project" value="TreeGrafter"/>
</dbReference>
<name>A0AAV7ZTF1_9EUKA</name>
<keyword evidence="1" id="KW-0863">Zinc-finger</keyword>
<dbReference type="EMBL" id="JANTQA010000023">
    <property type="protein sequence ID" value="KAJ3444366.1"/>
    <property type="molecule type" value="Genomic_DNA"/>
</dbReference>
<dbReference type="InterPro" id="IPR013083">
    <property type="entry name" value="Znf_RING/FYVE/PHD"/>
</dbReference>
<dbReference type="InterPro" id="IPR016818">
    <property type="entry name" value="NOSIP"/>
</dbReference>
<dbReference type="Proteomes" id="UP001146793">
    <property type="component" value="Unassembled WGS sequence"/>
</dbReference>
<dbReference type="PANTHER" id="PTHR13063:SF10">
    <property type="entry name" value="NITRIC OXIDE SYNTHASE-INTERACTING PROTEIN"/>
    <property type="match status" value="1"/>
</dbReference>
<keyword evidence="1" id="KW-0862">Zinc</keyword>
<organism evidence="4 5">
    <name type="scientific">Anaeramoeba flamelloides</name>
    <dbReference type="NCBI Taxonomy" id="1746091"/>
    <lineage>
        <taxon>Eukaryota</taxon>
        <taxon>Metamonada</taxon>
        <taxon>Anaeramoebidae</taxon>
        <taxon>Anaeramoeba</taxon>
    </lineage>
</organism>
<evidence type="ECO:0000259" key="3">
    <source>
        <dbReference type="PROSITE" id="PS50089"/>
    </source>
</evidence>
<reference evidence="4" key="1">
    <citation type="submission" date="2022-08" db="EMBL/GenBank/DDBJ databases">
        <title>Novel sulphate-reducing endosymbionts in the free-living metamonad Anaeramoeba.</title>
        <authorList>
            <person name="Jerlstrom-Hultqvist J."/>
            <person name="Cepicka I."/>
            <person name="Gallot-Lavallee L."/>
            <person name="Salas-Leiva D."/>
            <person name="Curtis B.A."/>
            <person name="Zahonova K."/>
            <person name="Pipaliya S."/>
            <person name="Dacks J."/>
            <person name="Roger A.J."/>
        </authorList>
    </citation>
    <scope>NUCLEOTIDE SEQUENCE</scope>
    <source>
        <strain evidence="4">Busselton2</strain>
    </source>
</reference>
<keyword evidence="1" id="KW-0479">Metal-binding</keyword>
<dbReference type="PANTHER" id="PTHR13063">
    <property type="entry name" value="ENOS INTERACTING PROTEIN"/>
    <property type="match status" value="1"/>
</dbReference>